<evidence type="ECO:0000313" key="2">
    <source>
        <dbReference type="EMBL" id="CCD15771.1"/>
    </source>
</evidence>
<sequence>MVFVLLACSDICGKKVNVTLPFENPPKSLEELYRVVEQVFRGEEKEMKQSTEGGNYDSRPSEPFTCRRIQRYDDDKRAWVEITNEKQLCACDQLYVFRKNATKADISQERELPEPRNTAHFYPCDTKSGAA</sequence>
<dbReference type="AlphaFoldDB" id="F9WEQ5"/>
<feature type="region of interest" description="Disordered" evidence="1">
    <location>
        <begin position="44"/>
        <end position="63"/>
    </location>
</feature>
<dbReference type="EMBL" id="CAEQ01002051">
    <property type="protein sequence ID" value="CCD15771.1"/>
    <property type="molecule type" value="Genomic_DNA"/>
</dbReference>
<dbReference type="Proteomes" id="UP000000702">
    <property type="component" value="Unassembled WGS sequence"/>
</dbReference>
<evidence type="ECO:0000313" key="3">
    <source>
        <dbReference type="Proteomes" id="UP000000702"/>
    </source>
</evidence>
<reference evidence="2 3" key="2">
    <citation type="journal article" date="2012" name="Proc. Natl. Acad. Sci. U.S.A.">
        <title>Antigenic diversity is generated by distinct evolutionary mechanisms in African trypanosome species.</title>
        <authorList>
            <person name="Jackson A.P."/>
            <person name="Berry A."/>
            <person name="Aslett M."/>
            <person name="Allison H.C."/>
            <person name="Burton P."/>
            <person name="Vavrova-Anderson J."/>
            <person name="Brown R."/>
            <person name="Browne H."/>
            <person name="Corton N."/>
            <person name="Hauser H."/>
            <person name="Gamble J."/>
            <person name="Gilderthorp R."/>
            <person name="Marcello L."/>
            <person name="McQuillan J."/>
            <person name="Otto T.D."/>
            <person name="Quail M.A."/>
            <person name="Sanders M.J."/>
            <person name="van Tonder A."/>
            <person name="Ginger M.L."/>
            <person name="Field M.C."/>
            <person name="Barry J.D."/>
            <person name="Hertz-Fowler C."/>
            <person name="Berriman M."/>
        </authorList>
    </citation>
    <scope>NUCLEOTIDE SEQUENCE [LARGE SCALE GENOMIC DNA]</scope>
    <source>
        <strain evidence="2 3">IL3000</strain>
    </source>
</reference>
<feature type="region of interest" description="Disordered" evidence="1">
    <location>
        <begin position="106"/>
        <end position="131"/>
    </location>
</feature>
<proteinExistence type="predicted"/>
<reference evidence="3" key="1">
    <citation type="submission" date="2011-07" db="EMBL/GenBank/DDBJ databases">
        <title>Divergent evolution of antigenic variation in African trypanosomes.</title>
        <authorList>
            <person name="Jackson A.P."/>
            <person name="Berry A."/>
            <person name="Allison H.C."/>
            <person name="Burton P."/>
            <person name="Anderson J."/>
            <person name="Aslett M."/>
            <person name="Brown R."/>
            <person name="Corton N."/>
            <person name="Harris D."/>
            <person name="Hauser H."/>
            <person name="Gamble J."/>
            <person name="Gilderthorp R."/>
            <person name="McQuillan J."/>
            <person name="Quail M.A."/>
            <person name="Sanders M."/>
            <person name="Van Tonder A."/>
            <person name="Ginger M.L."/>
            <person name="Donelson J.E."/>
            <person name="Field M.C."/>
            <person name="Barry J.D."/>
            <person name="Berriman M."/>
            <person name="Hertz-Fowler C."/>
        </authorList>
    </citation>
    <scope>NUCLEOTIDE SEQUENCE [LARGE SCALE GENOMIC DNA]</scope>
    <source>
        <strain evidence="3">IL3000</strain>
    </source>
</reference>
<keyword evidence="3" id="KW-1185">Reference proteome</keyword>
<organism evidence="2 3">
    <name type="scientific">Trypanosoma congolense (strain IL3000)</name>
    <dbReference type="NCBI Taxonomy" id="1068625"/>
    <lineage>
        <taxon>Eukaryota</taxon>
        <taxon>Discoba</taxon>
        <taxon>Euglenozoa</taxon>
        <taxon>Kinetoplastea</taxon>
        <taxon>Metakinetoplastina</taxon>
        <taxon>Trypanosomatida</taxon>
        <taxon>Trypanosomatidae</taxon>
        <taxon>Trypanosoma</taxon>
        <taxon>Nannomonas</taxon>
    </lineage>
</organism>
<gene>
    <name evidence="2" type="ORF">TCIL3000_0_00810</name>
</gene>
<comment type="caution">
    <text evidence="2">The sequence shown here is derived from an EMBL/GenBank/DDBJ whole genome shotgun (WGS) entry which is preliminary data.</text>
</comment>
<accession>F9WEQ5</accession>
<dbReference type="Gene3D" id="3.10.20.650">
    <property type="match status" value="1"/>
</dbReference>
<evidence type="ECO:0000256" key="1">
    <source>
        <dbReference type="SAM" id="MobiDB-lite"/>
    </source>
</evidence>
<protein>
    <submittedName>
        <fullName evidence="2">Uncharacterized protein</fullName>
    </submittedName>
</protein>
<name>F9WEQ5_TRYCI</name>